<dbReference type="Proteomes" id="UP000812287">
    <property type="component" value="Unassembled WGS sequence"/>
</dbReference>
<evidence type="ECO:0000313" key="1">
    <source>
        <dbReference type="EMBL" id="KAG7447856.1"/>
    </source>
</evidence>
<name>A0A9P7VUR3_9AGAR</name>
<dbReference type="GeneID" id="66104620"/>
<dbReference type="AlphaFoldDB" id="A0A9P7VUR3"/>
<keyword evidence="2" id="KW-1185">Reference proteome</keyword>
<dbReference type="RefSeq" id="XP_043041356.1">
    <property type="nucleotide sequence ID" value="XM_043182323.1"/>
</dbReference>
<sequence>MSVNGLPGRWETRFKAANLGNSTAFYWYRRVRMGSIREVIESHPETDDSWRIQRPTGWSCATWVFLRVMITWEEMAIFDIPDGLTPEMLYDSILGEGYRFMMGNISSNPLAVVQLVLAGRYVKSHDSRGIAVAEAGNAILDC</sequence>
<reference evidence="1" key="1">
    <citation type="submission" date="2020-11" db="EMBL/GenBank/DDBJ databases">
        <title>Adaptations for nitrogen fixation in a non-lichenized fungal sporocarp promotes dispersal by wood-feeding termites.</title>
        <authorList>
            <consortium name="DOE Joint Genome Institute"/>
            <person name="Koch R.A."/>
            <person name="Yoon G."/>
            <person name="Arayal U."/>
            <person name="Lail K."/>
            <person name="Amirebrahimi M."/>
            <person name="Labutti K."/>
            <person name="Lipzen A."/>
            <person name="Riley R."/>
            <person name="Barry K."/>
            <person name="Henrissat B."/>
            <person name="Grigoriev I.V."/>
            <person name="Herr J.R."/>
            <person name="Aime M.C."/>
        </authorList>
    </citation>
    <scope>NUCLEOTIDE SEQUENCE</scope>
    <source>
        <strain evidence="1">MCA 3950</strain>
    </source>
</reference>
<proteinExistence type="predicted"/>
<evidence type="ECO:0000313" key="2">
    <source>
        <dbReference type="Proteomes" id="UP000812287"/>
    </source>
</evidence>
<accession>A0A9P7VUR3</accession>
<protein>
    <submittedName>
        <fullName evidence="1">Uncharacterized protein</fullName>
    </submittedName>
</protein>
<gene>
    <name evidence="1" type="ORF">BT62DRAFT_796375</name>
</gene>
<comment type="caution">
    <text evidence="1">The sequence shown here is derived from an EMBL/GenBank/DDBJ whole genome shotgun (WGS) entry which is preliminary data.</text>
</comment>
<dbReference type="OrthoDB" id="2824374at2759"/>
<dbReference type="EMBL" id="MU250531">
    <property type="protein sequence ID" value="KAG7447856.1"/>
    <property type="molecule type" value="Genomic_DNA"/>
</dbReference>
<organism evidence="1 2">
    <name type="scientific">Guyanagaster necrorhizus</name>
    <dbReference type="NCBI Taxonomy" id="856835"/>
    <lineage>
        <taxon>Eukaryota</taxon>
        <taxon>Fungi</taxon>
        <taxon>Dikarya</taxon>
        <taxon>Basidiomycota</taxon>
        <taxon>Agaricomycotina</taxon>
        <taxon>Agaricomycetes</taxon>
        <taxon>Agaricomycetidae</taxon>
        <taxon>Agaricales</taxon>
        <taxon>Marasmiineae</taxon>
        <taxon>Physalacriaceae</taxon>
        <taxon>Guyanagaster</taxon>
    </lineage>
</organism>